<evidence type="ECO:0000313" key="1">
    <source>
        <dbReference type="EMBL" id="AHH98250.1"/>
    </source>
</evidence>
<keyword evidence="2" id="KW-1185">Reference proteome</keyword>
<dbReference type="EMBL" id="CP007155">
    <property type="protein sequence ID" value="AHH98250.1"/>
    <property type="molecule type" value="Genomic_DNA"/>
</dbReference>
<evidence type="ECO:0000313" key="2">
    <source>
        <dbReference type="Proteomes" id="UP000019225"/>
    </source>
</evidence>
<proteinExistence type="predicted"/>
<sequence>MTPNEHYHEAERLLSIAKVPRWNLTSAAIDSVKHLPTTADVLAAAMVHARLATASDERDQP</sequence>
<dbReference type="Proteomes" id="UP000019225">
    <property type="component" value="Chromosome"/>
</dbReference>
<protein>
    <submittedName>
        <fullName evidence="1">Uncharacterized protein</fullName>
    </submittedName>
</protein>
<reference evidence="1 2" key="1">
    <citation type="journal article" date="2014" name="BMC Genomics">
        <title>Complete genome sequence of producer of the glycopeptide antibiotic Aculeximycin Kutzneria albida DSM 43870T, a representative of minor genus of Pseudonocardiaceae.</title>
        <authorList>
            <person name="Rebets Y."/>
            <person name="Tokovenko B."/>
            <person name="Lushchyk I."/>
            <person name="Ruckert C."/>
            <person name="Zaburannyi N."/>
            <person name="Bechthold A."/>
            <person name="Kalinowski J."/>
            <person name="Luzhetskyy A."/>
        </authorList>
    </citation>
    <scope>NUCLEOTIDE SEQUENCE [LARGE SCALE GENOMIC DNA]</scope>
    <source>
        <strain evidence="1">DSM 43870</strain>
    </source>
</reference>
<organism evidence="1 2">
    <name type="scientific">Kutzneria albida DSM 43870</name>
    <dbReference type="NCBI Taxonomy" id="1449976"/>
    <lineage>
        <taxon>Bacteria</taxon>
        <taxon>Bacillati</taxon>
        <taxon>Actinomycetota</taxon>
        <taxon>Actinomycetes</taxon>
        <taxon>Pseudonocardiales</taxon>
        <taxon>Pseudonocardiaceae</taxon>
        <taxon>Kutzneria</taxon>
    </lineage>
</organism>
<gene>
    <name evidence="1" type="ORF">KALB_4888</name>
</gene>
<accession>W5WBX2</accession>
<dbReference type="STRING" id="1449976.KALB_4888"/>
<dbReference type="HOGENOM" id="CLU_2916598_0_0_11"/>
<dbReference type="RefSeq" id="WP_025358276.1">
    <property type="nucleotide sequence ID" value="NZ_CP007155.1"/>
</dbReference>
<name>W5WBX2_9PSEU</name>
<dbReference type="AlphaFoldDB" id="W5WBX2"/>
<dbReference type="KEGG" id="kal:KALB_4888"/>